<gene>
    <name evidence="10 14" type="primary">miaA</name>
    <name evidence="14" type="ORF">PVT68_09860</name>
</gene>
<dbReference type="Gene3D" id="1.10.20.140">
    <property type="match status" value="1"/>
</dbReference>
<comment type="catalytic activity">
    <reaction evidence="9 10 11">
        <text>adenosine(37) in tRNA + dimethylallyl diphosphate = N(6)-dimethylallyladenosine(37) in tRNA + diphosphate</text>
        <dbReference type="Rhea" id="RHEA:26482"/>
        <dbReference type="Rhea" id="RHEA-COMP:10162"/>
        <dbReference type="Rhea" id="RHEA-COMP:10375"/>
        <dbReference type="ChEBI" id="CHEBI:33019"/>
        <dbReference type="ChEBI" id="CHEBI:57623"/>
        <dbReference type="ChEBI" id="CHEBI:74411"/>
        <dbReference type="ChEBI" id="CHEBI:74415"/>
        <dbReference type="EC" id="2.5.1.75"/>
    </reaction>
</comment>
<evidence type="ECO:0000256" key="1">
    <source>
        <dbReference type="ARBA" id="ARBA00001946"/>
    </source>
</evidence>
<dbReference type="Gene3D" id="3.40.50.300">
    <property type="entry name" value="P-loop containing nucleotide triphosphate hydrolases"/>
    <property type="match status" value="1"/>
</dbReference>
<evidence type="ECO:0000256" key="8">
    <source>
        <dbReference type="ARBA" id="ARBA00022842"/>
    </source>
</evidence>
<organism evidence="14 15">
    <name type="scientific">Microbulbifer bruguierae</name>
    <dbReference type="NCBI Taxonomy" id="3029061"/>
    <lineage>
        <taxon>Bacteria</taxon>
        <taxon>Pseudomonadati</taxon>
        <taxon>Pseudomonadota</taxon>
        <taxon>Gammaproteobacteria</taxon>
        <taxon>Cellvibrionales</taxon>
        <taxon>Microbulbiferaceae</taxon>
        <taxon>Microbulbifer</taxon>
    </lineage>
</organism>
<evidence type="ECO:0000256" key="2">
    <source>
        <dbReference type="ARBA" id="ARBA00003213"/>
    </source>
</evidence>
<keyword evidence="5 10" id="KW-0819">tRNA processing</keyword>
<comment type="subunit">
    <text evidence="10">Monomer.</text>
</comment>
<evidence type="ECO:0000256" key="3">
    <source>
        <dbReference type="ARBA" id="ARBA00005842"/>
    </source>
</evidence>
<dbReference type="InterPro" id="IPR018022">
    <property type="entry name" value="IPT"/>
</dbReference>
<protein>
    <recommendedName>
        <fullName evidence="10">tRNA dimethylallyltransferase</fullName>
        <ecNumber evidence="10">2.5.1.75</ecNumber>
    </recommendedName>
    <alternativeName>
        <fullName evidence="10">Dimethylallyl diphosphate:tRNA dimethylallyltransferase</fullName>
        <shortName evidence="10">DMAPP:tRNA dimethylallyltransferase</shortName>
        <shortName evidence="10">DMATase</shortName>
    </alternativeName>
    <alternativeName>
        <fullName evidence="10">Isopentenyl-diphosphate:tRNA isopentenyltransferase</fullName>
        <shortName evidence="10">IPP transferase</shortName>
        <shortName evidence="10">IPPT</shortName>
        <shortName evidence="10">IPTase</shortName>
    </alternativeName>
</protein>
<dbReference type="PANTHER" id="PTHR11088:SF60">
    <property type="entry name" value="TRNA DIMETHYLALLYLTRANSFERASE"/>
    <property type="match status" value="1"/>
</dbReference>
<comment type="caution">
    <text evidence="10">Lacks conserved residue(s) required for the propagation of feature annotation.</text>
</comment>
<evidence type="ECO:0000256" key="10">
    <source>
        <dbReference type="HAMAP-Rule" id="MF_00185"/>
    </source>
</evidence>
<comment type="function">
    <text evidence="2 10 12">Catalyzes the transfer of a dimethylallyl group onto the adenine at position 37 in tRNAs that read codons beginning with uridine, leading to the formation of N6-(dimethylallyl)adenosine (i(6)A).</text>
</comment>
<sequence>MNTLGVRSPGSATAAADVEKPRAIFLMGPTASGKTDLAMAISDHLPVELISVDSALVYRGLDIGSAKPTPDELVRYPHRLIDICDPAESYSAGRFREDALEAMAEITAAGKIPLLVGGTMLYFRALLHGMAELPQADPAFRAEVEARARREGWPALHKELAKIDAALAAELHPNHSVRIERALEVHHLTGKTMSELRAEQERESPVGHYRVQQLAIVPRDRAILHQRIAQRFERMLEHGFIDEVKALRARGDLHEDLPAIRAVGYRQVWQYLAGELDYTQMVDAGIAATRQLAKRQLTWLRGWEQVHYIHAQEPDGKIRKIDEMLDEALKFLG</sequence>
<dbReference type="EC" id="2.5.1.75" evidence="10"/>
<evidence type="ECO:0000313" key="15">
    <source>
        <dbReference type="Proteomes" id="UP001236500"/>
    </source>
</evidence>
<evidence type="ECO:0000256" key="11">
    <source>
        <dbReference type="RuleBase" id="RU003783"/>
    </source>
</evidence>
<dbReference type="PANTHER" id="PTHR11088">
    <property type="entry name" value="TRNA DIMETHYLALLYLTRANSFERASE"/>
    <property type="match status" value="1"/>
</dbReference>
<feature type="binding site" evidence="10">
    <location>
        <begin position="28"/>
        <end position="35"/>
    </location>
    <ligand>
        <name>ATP</name>
        <dbReference type="ChEBI" id="CHEBI:30616"/>
    </ligand>
</feature>
<dbReference type="GO" id="GO:0052381">
    <property type="term" value="F:tRNA dimethylallyltransferase activity"/>
    <property type="evidence" value="ECO:0007669"/>
    <property type="project" value="UniProtKB-EC"/>
</dbReference>
<evidence type="ECO:0000256" key="12">
    <source>
        <dbReference type="RuleBase" id="RU003784"/>
    </source>
</evidence>
<dbReference type="RefSeq" id="WP_280317596.1">
    <property type="nucleotide sequence ID" value="NZ_CP118605.1"/>
</dbReference>
<proteinExistence type="inferred from homology"/>
<reference evidence="14 15" key="1">
    <citation type="submission" date="2023-02" db="EMBL/GenBank/DDBJ databases">
        <title>Description and genomic characterization of Microbulbifer bruguierae sp. nov., isolated from the sediment of mangrove plant Bruguiera sexangula.</title>
        <authorList>
            <person name="Long M."/>
        </authorList>
    </citation>
    <scope>NUCLEOTIDE SEQUENCE [LARGE SCALE GENOMIC DNA]</scope>
    <source>
        <strain evidence="14 15">H12</strain>
    </source>
</reference>
<dbReference type="SUPFAM" id="SSF52540">
    <property type="entry name" value="P-loop containing nucleoside triphosphate hydrolases"/>
    <property type="match status" value="2"/>
</dbReference>
<feature type="binding site" evidence="10">
    <location>
        <begin position="30"/>
        <end position="35"/>
    </location>
    <ligand>
        <name>substrate</name>
    </ligand>
</feature>
<keyword evidence="4 10" id="KW-0808">Transferase</keyword>
<dbReference type="NCBIfam" id="TIGR00174">
    <property type="entry name" value="miaA"/>
    <property type="match status" value="1"/>
</dbReference>
<feature type="site" description="Interaction with substrate tRNA" evidence="10">
    <location>
        <position position="141"/>
    </location>
</feature>
<evidence type="ECO:0000313" key="14">
    <source>
        <dbReference type="EMBL" id="WGL15084.1"/>
    </source>
</evidence>
<keyword evidence="6 10" id="KW-0547">Nucleotide-binding</keyword>
<comment type="cofactor">
    <cofactor evidence="1 10">
        <name>Mg(2+)</name>
        <dbReference type="ChEBI" id="CHEBI:18420"/>
    </cofactor>
</comment>
<dbReference type="InterPro" id="IPR039657">
    <property type="entry name" value="Dimethylallyltransferase"/>
</dbReference>
<feature type="site" description="Interaction with substrate tRNA" evidence="10">
    <location>
        <position position="119"/>
    </location>
</feature>
<evidence type="ECO:0000256" key="5">
    <source>
        <dbReference type="ARBA" id="ARBA00022694"/>
    </source>
</evidence>
<feature type="region of interest" description="Interaction with substrate tRNA" evidence="10">
    <location>
        <begin position="53"/>
        <end position="56"/>
    </location>
</feature>
<dbReference type="EMBL" id="CP118605">
    <property type="protein sequence ID" value="WGL15084.1"/>
    <property type="molecule type" value="Genomic_DNA"/>
</dbReference>
<dbReference type="HAMAP" id="MF_00185">
    <property type="entry name" value="IPP_trans"/>
    <property type="match status" value="1"/>
</dbReference>
<evidence type="ECO:0000256" key="6">
    <source>
        <dbReference type="ARBA" id="ARBA00022741"/>
    </source>
</evidence>
<evidence type="ECO:0000256" key="7">
    <source>
        <dbReference type="ARBA" id="ARBA00022840"/>
    </source>
</evidence>
<keyword evidence="8 10" id="KW-0460">Magnesium</keyword>
<keyword evidence="15" id="KW-1185">Reference proteome</keyword>
<dbReference type="InterPro" id="IPR027417">
    <property type="entry name" value="P-loop_NTPase"/>
</dbReference>
<evidence type="ECO:0000256" key="9">
    <source>
        <dbReference type="ARBA" id="ARBA00049563"/>
    </source>
</evidence>
<keyword evidence="7 10" id="KW-0067">ATP-binding</keyword>
<dbReference type="Proteomes" id="UP001236500">
    <property type="component" value="Chromosome"/>
</dbReference>
<comment type="similarity">
    <text evidence="3 10 13">Belongs to the IPP transferase family.</text>
</comment>
<dbReference type="Pfam" id="PF01715">
    <property type="entry name" value="IPPT"/>
    <property type="match status" value="1"/>
</dbReference>
<evidence type="ECO:0000256" key="4">
    <source>
        <dbReference type="ARBA" id="ARBA00022679"/>
    </source>
</evidence>
<name>A0ABY8N9H5_9GAMM</name>
<evidence type="ECO:0000256" key="13">
    <source>
        <dbReference type="RuleBase" id="RU003785"/>
    </source>
</evidence>
<accession>A0ABY8N9H5</accession>